<evidence type="ECO:0000256" key="4">
    <source>
        <dbReference type="ARBA" id="ARBA00022679"/>
    </source>
</evidence>
<protein>
    <recommendedName>
        <fullName evidence="2">glucuronosyltransferase</fullName>
        <ecNumber evidence="2">2.4.1.17</ecNumber>
    </recommendedName>
</protein>
<keyword evidence="7" id="KW-1185">Reference proteome</keyword>
<comment type="similarity">
    <text evidence="1">Belongs to the UDP-glycosyltransferase family.</text>
</comment>
<dbReference type="Pfam" id="PF00201">
    <property type="entry name" value="UDPGT"/>
    <property type="match status" value="1"/>
</dbReference>
<dbReference type="InterPro" id="IPR035595">
    <property type="entry name" value="UDP_glycos_trans_CS"/>
</dbReference>
<name>A0ABD2JQ91_9BILA</name>
<gene>
    <name evidence="6" type="ORF">niasHT_030408</name>
</gene>
<dbReference type="Gene3D" id="3.40.50.2000">
    <property type="entry name" value="Glycogen Phosphorylase B"/>
    <property type="match status" value="1"/>
</dbReference>
<dbReference type="PANTHER" id="PTHR48043">
    <property type="entry name" value="EG:EG0003.4 PROTEIN-RELATED"/>
    <property type="match status" value="1"/>
</dbReference>
<dbReference type="InterPro" id="IPR050271">
    <property type="entry name" value="UDP-glycosyltransferase"/>
</dbReference>
<dbReference type="EMBL" id="JBICBT010000920">
    <property type="protein sequence ID" value="KAL3092805.1"/>
    <property type="molecule type" value="Genomic_DNA"/>
</dbReference>
<dbReference type="Proteomes" id="UP001620626">
    <property type="component" value="Unassembled WGS sequence"/>
</dbReference>
<evidence type="ECO:0000313" key="7">
    <source>
        <dbReference type="Proteomes" id="UP001620626"/>
    </source>
</evidence>
<dbReference type="InterPro" id="IPR002213">
    <property type="entry name" value="UDP_glucos_trans"/>
</dbReference>
<evidence type="ECO:0000256" key="3">
    <source>
        <dbReference type="ARBA" id="ARBA00022676"/>
    </source>
</evidence>
<dbReference type="PROSITE" id="PS00375">
    <property type="entry name" value="UDPGT"/>
    <property type="match status" value="1"/>
</dbReference>
<reference evidence="6 7" key="1">
    <citation type="submission" date="2024-10" db="EMBL/GenBank/DDBJ databases">
        <authorList>
            <person name="Kim D."/>
        </authorList>
    </citation>
    <scope>NUCLEOTIDE SEQUENCE [LARGE SCALE GENOMIC DNA]</scope>
    <source>
        <strain evidence="6">BH-2024</strain>
    </source>
</reference>
<comment type="caution">
    <text evidence="6">The sequence shown here is derived from an EMBL/GenBank/DDBJ whole genome shotgun (WGS) entry which is preliminary data.</text>
</comment>
<sequence>MRSHFSFALNLAKFLAKEGHVVHLLVPFRDEEDKNIGPKDKKLTKLTVEFFNITSVEGYKPENFMSDTTHIEILKEPTLMNKLKDKQFDVGIGEAFSMTEYSLAVLHILGIPKIIATHSQPISPEHLYFLGVLSKMATKNVPVPSQLCLCPRSQHEPKKNVNVYNDSHPKNLSPYNLRCELTIRSGTIVGDHLDKQLQQRKTEIWTNYVEATVRKIRGHVEKDVEYQKVAQENYALQSFPGLDEIFRKSRFFLVNSQPQVDFDNYNIFNGIEKVKLIGGFQLKQNGRELDEKIAAKIGNKTGIVFVSFGTVMDTNKADFSYVIEAIKVTIPKFSYYLFVCKLSKVHMEGIPNAFATDEWLDQQGILANPKTKAFVSHCGMNSVLEGIYNGVPMICMPYFGDQFYNAESLARQNIGLVVDREQDKESVQRDLTEALRKILKPKSSKSNEQIDFDKLKVISDEFKQESRLSKPITDAMKVIEKELKERYFRGLGLFGGPHLDNLLRLISPTILTDLDQLNSIHSDFPFYADGIGFGNANPPNVAGQALSKWFHTPTKDGQLKQFHCNVHYAVASAIEKWLNNFKEAFLCATTTCVRHILSLVLPTSAQIVPFELVNEGTREKLSMEKGVGHFWSGRHWVVKRCPIGETVQWEDENWNNLNNIVITLFEANNCMGRLSPRKARQRRAQRTENSE</sequence>
<keyword evidence="3" id="KW-0328">Glycosyltransferase</keyword>
<evidence type="ECO:0000256" key="2">
    <source>
        <dbReference type="ARBA" id="ARBA00012544"/>
    </source>
</evidence>
<organism evidence="6 7">
    <name type="scientific">Heterodera trifolii</name>
    <dbReference type="NCBI Taxonomy" id="157864"/>
    <lineage>
        <taxon>Eukaryota</taxon>
        <taxon>Metazoa</taxon>
        <taxon>Ecdysozoa</taxon>
        <taxon>Nematoda</taxon>
        <taxon>Chromadorea</taxon>
        <taxon>Rhabditida</taxon>
        <taxon>Tylenchina</taxon>
        <taxon>Tylenchomorpha</taxon>
        <taxon>Tylenchoidea</taxon>
        <taxon>Heteroderidae</taxon>
        <taxon>Heteroderinae</taxon>
        <taxon>Heterodera</taxon>
    </lineage>
</organism>
<dbReference type="AlphaFoldDB" id="A0ABD2JQ91"/>
<accession>A0ABD2JQ91</accession>
<dbReference type="SUPFAM" id="SSF53756">
    <property type="entry name" value="UDP-Glycosyltransferase/glycogen phosphorylase"/>
    <property type="match status" value="1"/>
</dbReference>
<proteinExistence type="inferred from homology"/>
<dbReference type="GO" id="GO:0015020">
    <property type="term" value="F:glucuronosyltransferase activity"/>
    <property type="evidence" value="ECO:0007669"/>
    <property type="project" value="UniProtKB-EC"/>
</dbReference>
<evidence type="ECO:0000256" key="1">
    <source>
        <dbReference type="ARBA" id="ARBA00009995"/>
    </source>
</evidence>
<evidence type="ECO:0000256" key="5">
    <source>
        <dbReference type="ARBA" id="ARBA00047475"/>
    </source>
</evidence>
<dbReference type="CDD" id="cd03784">
    <property type="entry name" value="GT1_Gtf-like"/>
    <property type="match status" value="1"/>
</dbReference>
<keyword evidence="4" id="KW-0808">Transferase</keyword>
<dbReference type="PANTHER" id="PTHR48043:SF18">
    <property type="entry name" value="GLUCURONOSYLTRANSFERASE"/>
    <property type="match status" value="1"/>
</dbReference>
<evidence type="ECO:0000313" key="6">
    <source>
        <dbReference type="EMBL" id="KAL3092805.1"/>
    </source>
</evidence>
<comment type="catalytic activity">
    <reaction evidence="5">
        <text>glucuronate acceptor + UDP-alpha-D-glucuronate = acceptor beta-D-glucuronoside + UDP + H(+)</text>
        <dbReference type="Rhea" id="RHEA:21032"/>
        <dbReference type="ChEBI" id="CHEBI:15378"/>
        <dbReference type="ChEBI" id="CHEBI:58052"/>
        <dbReference type="ChEBI" id="CHEBI:58223"/>
        <dbReference type="ChEBI" id="CHEBI:132367"/>
        <dbReference type="ChEBI" id="CHEBI:132368"/>
        <dbReference type="EC" id="2.4.1.17"/>
    </reaction>
</comment>
<dbReference type="EC" id="2.4.1.17" evidence="2"/>